<evidence type="ECO:0000256" key="1">
    <source>
        <dbReference type="SAM" id="MobiDB-lite"/>
    </source>
</evidence>
<dbReference type="InterPro" id="IPR013087">
    <property type="entry name" value="Znf_C2H2_type"/>
</dbReference>
<gene>
    <name evidence="3" type="ORF">N7G274_008893</name>
</gene>
<feature type="compositionally biased region" description="Low complexity" evidence="1">
    <location>
        <begin position="153"/>
        <end position="174"/>
    </location>
</feature>
<name>A0ABR3ZYE0_9LECA</name>
<dbReference type="EMBL" id="JBEFKJ010000033">
    <property type="protein sequence ID" value="KAL2038244.1"/>
    <property type="molecule type" value="Genomic_DNA"/>
</dbReference>
<accession>A0ABR3ZYE0</accession>
<dbReference type="PROSITE" id="PS00028">
    <property type="entry name" value="ZINC_FINGER_C2H2_1"/>
    <property type="match status" value="1"/>
</dbReference>
<feature type="region of interest" description="Disordered" evidence="1">
    <location>
        <begin position="138"/>
        <end position="204"/>
    </location>
</feature>
<evidence type="ECO:0000313" key="4">
    <source>
        <dbReference type="Proteomes" id="UP001590950"/>
    </source>
</evidence>
<comment type="caution">
    <text evidence="3">The sequence shown here is derived from an EMBL/GenBank/DDBJ whole genome shotgun (WGS) entry which is preliminary data.</text>
</comment>
<keyword evidence="4" id="KW-1185">Reference proteome</keyword>
<proteinExistence type="predicted"/>
<reference evidence="3 4" key="1">
    <citation type="submission" date="2024-09" db="EMBL/GenBank/DDBJ databases">
        <title>Rethinking Asexuality: The Enigmatic Case of Functional Sexual Genes in Lepraria (Stereocaulaceae).</title>
        <authorList>
            <person name="Doellman M."/>
            <person name="Sun Y."/>
            <person name="Barcenas-Pena A."/>
            <person name="Lumbsch H.T."/>
            <person name="Grewe F."/>
        </authorList>
    </citation>
    <scope>NUCLEOTIDE SEQUENCE [LARGE SCALE GENOMIC DNA]</scope>
    <source>
        <strain evidence="3 4">Mercado 3170</strain>
    </source>
</reference>
<sequence length="392" mass="44386">MEGTSWVPDRNVSRFHEEASSSCLTSPIISNTPQRRSFRPRQTPEVVLHNFQIPVREEEGIITLRIPYPPTAIETLRKIDKDKVFDSLALVRSYSNEELGAFLALRSWPNDSIREWFQSGHGSANANVINTRQASDLMAAQPQSPYRSDPQPSTQQGSSHLSSTGSFSLQSSCSNCIIPDTRRGRRSRGHQAPGIPQEDFPSDKISTSTIISDHVHWCTICEQPRQYETCDGYKRHEKEHETRFICMPFGAVEYKNGSSHCTLCGGLNPTPRHLQSHQLGSCTQNTRSFPRKSLLVNHLKAHGAKAGEALAERWRRPTEKRAFACGFCVQLFSTMVDRLNHIDAHFKNRQHIHDWDANKVIEGLLRQPGLNEYWRQIVSSNAHIASSGFTWD</sequence>
<evidence type="ECO:0000259" key="2">
    <source>
        <dbReference type="PROSITE" id="PS00028"/>
    </source>
</evidence>
<protein>
    <recommendedName>
        <fullName evidence="2">C2H2-type domain-containing protein</fullName>
    </recommendedName>
</protein>
<feature type="domain" description="C2H2-type" evidence="2">
    <location>
        <begin position="325"/>
        <end position="345"/>
    </location>
</feature>
<evidence type="ECO:0000313" key="3">
    <source>
        <dbReference type="EMBL" id="KAL2038244.1"/>
    </source>
</evidence>
<feature type="compositionally biased region" description="Polar residues" evidence="1">
    <location>
        <begin position="141"/>
        <end position="152"/>
    </location>
</feature>
<dbReference type="Proteomes" id="UP001590950">
    <property type="component" value="Unassembled WGS sequence"/>
</dbReference>
<organism evidence="3 4">
    <name type="scientific">Stereocaulon virgatum</name>
    <dbReference type="NCBI Taxonomy" id="373712"/>
    <lineage>
        <taxon>Eukaryota</taxon>
        <taxon>Fungi</taxon>
        <taxon>Dikarya</taxon>
        <taxon>Ascomycota</taxon>
        <taxon>Pezizomycotina</taxon>
        <taxon>Lecanoromycetes</taxon>
        <taxon>OSLEUM clade</taxon>
        <taxon>Lecanoromycetidae</taxon>
        <taxon>Lecanorales</taxon>
        <taxon>Lecanorineae</taxon>
        <taxon>Stereocaulaceae</taxon>
        <taxon>Stereocaulon</taxon>
    </lineage>
</organism>